<evidence type="ECO:0000256" key="2">
    <source>
        <dbReference type="ARBA" id="ARBA00022679"/>
    </source>
</evidence>
<dbReference type="SUPFAM" id="SSF53335">
    <property type="entry name" value="S-adenosyl-L-methionine-dependent methyltransferases"/>
    <property type="match status" value="1"/>
</dbReference>
<dbReference type="AlphaFoldDB" id="A0A8J7LV04"/>
<protein>
    <submittedName>
        <fullName evidence="4">Class I SAM-dependent methyltransferase</fullName>
    </submittedName>
</protein>
<evidence type="ECO:0000259" key="3">
    <source>
        <dbReference type="Pfam" id="PF13649"/>
    </source>
</evidence>
<evidence type="ECO:0000313" key="5">
    <source>
        <dbReference type="Proteomes" id="UP000636888"/>
    </source>
</evidence>
<dbReference type="Gene3D" id="3.40.50.150">
    <property type="entry name" value="Vaccinia Virus protein VP39"/>
    <property type="match status" value="1"/>
</dbReference>
<keyword evidence="5" id="KW-1185">Reference proteome</keyword>
<dbReference type="GO" id="GO:0008168">
    <property type="term" value="F:methyltransferase activity"/>
    <property type="evidence" value="ECO:0007669"/>
    <property type="project" value="UniProtKB-KW"/>
</dbReference>
<organism evidence="4 5">
    <name type="scientific">Geomesophilobacter sediminis</name>
    <dbReference type="NCBI Taxonomy" id="2798584"/>
    <lineage>
        <taxon>Bacteria</taxon>
        <taxon>Pseudomonadati</taxon>
        <taxon>Thermodesulfobacteriota</taxon>
        <taxon>Desulfuromonadia</taxon>
        <taxon>Geobacterales</taxon>
        <taxon>Geobacteraceae</taxon>
        <taxon>Geomesophilobacter</taxon>
    </lineage>
</organism>
<sequence length="237" mass="26095">MTKRTVQQIKDRFNSDVERFSDLDKGQEAAVDSTVALGLVASAALAVNPKAQSLLDLGCGAGNWTVKLLQQRPGLDVTLVDLAPAMLKRAQERALAAGAASVTVLESDLREVNLDRAFDIVVASAVLHHLRDDPDWHRVFSKIFQLVAPGGSFWMFDLVDHEIPEVAQLMLASHGRHLESIGGKEYRDGIFGIIEREDTPRPVTYQLDLLREVGFTRVDLLHKNSRFAVFGAVKGRG</sequence>
<dbReference type="EMBL" id="JAEMHM010000004">
    <property type="protein sequence ID" value="MBJ6724375.1"/>
    <property type="molecule type" value="Genomic_DNA"/>
</dbReference>
<dbReference type="PANTHER" id="PTHR43861:SF1">
    <property type="entry name" value="TRANS-ACONITATE 2-METHYLTRANSFERASE"/>
    <property type="match status" value="1"/>
</dbReference>
<comment type="caution">
    <text evidence="4">The sequence shown here is derived from an EMBL/GenBank/DDBJ whole genome shotgun (WGS) entry which is preliminary data.</text>
</comment>
<dbReference type="PANTHER" id="PTHR43861">
    <property type="entry name" value="TRANS-ACONITATE 2-METHYLTRANSFERASE-RELATED"/>
    <property type="match status" value="1"/>
</dbReference>
<feature type="domain" description="Methyltransferase" evidence="3">
    <location>
        <begin position="55"/>
        <end position="151"/>
    </location>
</feature>
<dbReference type="GO" id="GO:0032259">
    <property type="term" value="P:methylation"/>
    <property type="evidence" value="ECO:0007669"/>
    <property type="project" value="UniProtKB-KW"/>
</dbReference>
<reference evidence="4" key="1">
    <citation type="submission" date="2020-12" db="EMBL/GenBank/DDBJ databases">
        <title>Geomonas sp. Red875, isolated from river sediment.</title>
        <authorList>
            <person name="Xu Z."/>
            <person name="Zhang Z."/>
            <person name="Masuda Y."/>
            <person name="Itoh H."/>
            <person name="Senoo K."/>
        </authorList>
    </citation>
    <scope>NUCLEOTIDE SEQUENCE</scope>
    <source>
        <strain evidence="4">Red875</strain>
    </source>
</reference>
<keyword evidence="1 4" id="KW-0489">Methyltransferase</keyword>
<evidence type="ECO:0000313" key="4">
    <source>
        <dbReference type="EMBL" id="MBJ6724375.1"/>
    </source>
</evidence>
<evidence type="ECO:0000256" key="1">
    <source>
        <dbReference type="ARBA" id="ARBA00022603"/>
    </source>
</evidence>
<name>A0A8J7LV04_9BACT</name>
<dbReference type="Proteomes" id="UP000636888">
    <property type="component" value="Unassembled WGS sequence"/>
</dbReference>
<dbReference type="InterPro" id="IPR041698">
    <property type="entry name" value="Methyltransf_25"/>
</dbReference>
<dbReference type="CDD" id="cd02440">
    <property type="entry name" value="AdoMet_MTases"/>
    <property type="match status" value="1"/>
</dbReference>
<accession>A0A8J7LV04</accession>
<proteinExistence type="predicted"/>
<keyword evidence="2" id="KW-0808">Transferase</keyword>
<gene>
    <name evidence="4" type="ORF">JFN93_06620</name>
</gene>
<dbReference type="Pfam" id="PF13649">
    <property type="entry name" value="Methyltransf_25"/>
    <property type="match status" value="1"/>
</dbReference>
<dbReference type="InterPro" id="IPR029063">
    <property type="entry name" value="SAM-dependent_MTases_sf"/>
</dbReference>
<dbReference type="RefSeq" id="WP_199383208.1">
    <property type="nucleotide sequence ID" value="NZ_JAEMHM010000004.1"/>
</dbReference>